<evidence type="ECO:0008006" key="5">
    <source>
        <dbReference type="Google" id="ProtNLM"/>
    </source>
</evidence>
<keyword evidence="4" id="KW-1185">Reference proteome</keyword>
<dbReference type="AlphaFoldDB" id="A0A0A8K535"/>
<keyword evidence="2" id="KW-1133">Transmembrane helix</keyword>
<feature type="region of interest" description="Disordered" evidence="1">
    <location>
        <begin position="112"/>
        <end position="142"/>
    </location>
</feature>
<feature type="transmembrane region" description="Helical" evidence="2">
    <location>
        <begin position="85"/>
        <end position="105"/>
    </location>
</feature>
<organism evidence="3 4">
    <name type="scientific">Methyloceanibacter caenitepidi</name>
    <dbReference type="NCBI Taxonomy" id="1384459"/>
    <lineage>
        <taxon>Bacteria</taxon>
        <taxon>Pseudomonadati</taxon>
        <taxon>Pseudomonadota</taxon>
        <taxon>Alphaproteobacteria</taxon>
        <taxon>Hyphomicrobiales</taxon>
        <taxon>Hyphomicrobiaceae</taxon>
        <taxon>Methyloceanibacter</taxon>
    </lineage>
</organism>
<proteinExistence type="predicted"/>
<evidence type="ECO:0000313" key="3">
    <source>
        <dbReference type="EMBL" id="BAQ17124.1"/>
    </source>
</evidence>
<dbReference type="EMBL" id="AP014648">
    <property type="protein sequence ID" value="BAQ17124.1"/>
    <property type="molecule type" value="Genomic_DNA"/>
</dbReference>
<name>A0A0A8K535_9HYPH</name>
<accession>A0A0A8K535</accession>
<evidence type="ECO:0000256" key="1">
    <source>
        <dbReference type="SAM" id="MobiDB-lite"/>
    </source>
</evidence>
<dbReference type="STRING" id="1384459.GL4_1670"/>
<keyword evidence="2" id="KW-0812">Transmembrane</keyword>
<dbReference type="HOGENOM" id="CLU_1813545_0_0_5"/>
<gene>
    <name evidence="3" type="ORF">GL4_1670</name>
</gene>
<dbReference type="Proteomes" id="UP000031643">
    <property type="component" value="Chromosome"/>
</dbReference>
<evidence type="ECO:0000256" key="2">
    <source>
        <dbReference type="SAM" id="Phobius"/>
    </source>
</evidence>
<protein>
    <recommendedName>
        <fullName evidence="5">Anti-sigma factor</fullName>
    </recommendedName>
</protein>
<keyword evidence="2" id="KW-0472">Membrane</keyword>
<evidence type="ECO:0000313" key="4">
    <source>
        <dbReference type="Proteomes" id="UP000031643"/>
    </source>
</evidence>
<dbReference type="RefSeq" id="WP_045366508.1">
    <property type="nucleotide sequence ID" value="NZ_AP014648.1"/>
</dbReference>
<reference evidence="3 4" key="1">
    <citation type="submission" date="2014-09" db="EMBL/GenBank/DDBJ databases">
        <title>Genome sequencing of Methyloceanibacter caenitepidi Gela4.</title>
        <authorList>
            <person name="Takeuchi M."/>
            <person name="Susumu S."/>
            <person name="Kamagata Y."/>
            <person name="Oshima K."/>
            <person name="Hattori M."/>
            <person name="Iwasaki W."/>
        </authorList>
    </citation>
    <scope>NUCLEOTIDE SEQUENCE [LARGE SCALE GENOMIC DNA]</scope>
    <source>
        <strain evidence="3 4">Gela4</strain>
    </source>
</reference>
<dbReference type="KEGG" id="mcg:GL4_1670"/>
<sequence>MTELSDELLVAYVDGQLARKQTRAIDKVLEQDDVLDARVTALKHAHARLEAAFEAILAGEEAEISGVAAPPQEDGFWVPWRTFKIAAASAGLVIALALAMLGYGWPLAEPGMGSAPGAGSDSGAGAAPQVELDVAPEPSAAP</sequence>
<dbReference type="OrthoDB" id="7957022at2"/>